<dbReference type="Proteomes" id="UP000182235">
    <property type="component" value="Unassembled WGS sequence"/>
</dbReference>
<reference evidence="1 2" key="1">
    <citation type="submission" date="2015-07" db="EMBL/GenBank/DDBJ databases">
        <title>Emmonsia species relationships and genome sequence.</title>
        <authorList>
            <consortium name="The Broad Institute Genomics Platform"/>
            <person name="Cuomo C.A."/>
            <person name="Munoz J.F."/>
            <person name="Imamovic A."/>
            <person name="Priest M.E."/>
            <person name="Young S."/>
            <person name="Clay O.K."/>
            <person name="McEwen J.G."/>
        </authorList>
    </citation>
    <scope>NUCLEOTIDE SEQUENCE [LARGE SCALE GENOMIC DNA]</scope>
    <source>
        <strain evidence="1 2">UAMH 9510</strain>
    </source>
</reference>
<name>A0A1J9QC44_9EURO</name>
<gene>
    <name evidence="1" type="ORF">AJ78_06064</name>
</gene>
<sequence length="72" mass="8266">RFLTPERRLLGFSDEDEDRGLEKGDEFLSNLLFFVECGLVRFTSTKTLHGDNSLILVLNLILQNGLLKLRLD</sequence>
<organism evidence="1 2">
    <name type="scientific">Emergomyces pasteurianus Ep9510</name>
    <dbReference type="NCBI Taxonomy" id="1447872"/>
    <lineage>
        <taxon>Eukaryota</taxon>
        <taxon>Fungi</taxon>
        <taxon>Dikarya</taxon>
        <taxon>Ascomycota</taxon>
        <taxon>Pezizomycotina</taxon>
        <taxon>Eurotiomycetes</taxon>
        <taxon>Eurotiomycetidae</taxon>
        <taxon>Onygenales</taxon>
        <taxon>Ajellomycetaceae</taxon>
        <taxon>Emergomyces</taxon>
    </lineage>
</organism>
<comment type="caution">
    <text evidence="1">The sequence shown here is derived from an EMBL/GenBank/DDBJ whole genome shotgun (WGS) entry which is preliminary data.</text>
</comment>
<proteinExistence type="predicted"/>
<keyword evidence="2" id="KW-1185">Reference proteome</keyword>
<evidence type="ECO:0000313" key="2">
    <source>
        <dbReference type="Proteomes" id="UP000182235"/>
    </source>
</evidence>
<dbReference type="VEuPathDB" id="FungiDB:AJ78_06064"/>
<accession>A0A1J9QC44</accession>
<dbReference type="AlphaFoldDB" id="A0A1J9QC44"/>
<dbReference type="STRING" id="1447872.A0A1J9QC44"/>
<evidence type="ECO:0000313" key="1">
    <source>
        <dbReference type="EMBL" id="OJD13492.1"/>
    </source>
</evidence>
<dbReference type="EMBL" id="LGRN01000295">
    <property type="protein sequence ID" value="OJD13492.1"/>
    <property type="molecule type" value="Genomic_DNA"/>
</dbReference>
<protein>
    <submittedName>
        <fullName evidence="1">Uncharacterized protein</fullName>
    </submittedName>
</protein>
<feature type="non-terminal residue" evidence="1">
    <location>
        <position position="1"/>
    </location>
</feature>